<dbReference type="AlphaFoldDB" id="B9WF21"/>
<proteinExistence type="predicted"/>
<accession>B9WF21</accession>
<feature type="transmembrane region" description="Helical" evidence="1">
    <location>
        <begin position="74"/>
        <end position="92"/>
    </location>
</feature>
<dbReference type="CGD" id="CAL0000161080">
    <property type="gene designation" value="Cd36_46110"/>
</dbReference>
<evidence type="ECO:0000256" key="1">
    <source>
        <dbReference type="SAM" id="Phobius"/>
    </source>
</evidence>
<keyword evidence="1" id="KW-0812">Transmembrane</keyword>
<dbReference type="GeneID" id="8047764"/>
<keyword evidence="1" id="KW-0472">Membrane</keyword>
<dbReference type="OrthoDB" id="4019583at2759"/>
<dbReference type="VEuPathDB" id="FungiDB:CD36_46110"/>
<sequence length="163" mass="19061">MMQLQHIFVSIFIIFGFCFGELISINLYSKSENSSVNGLGLFSLHEGEGYNYLFLGNPKTAQKLIYDTQMYQVFFYYVYLFPYYLTSVNNFLQLSSVHYPFKIKIKKNGDLKFTYSNRLYAMKNVDDPHNYSNEYYAIYYYPKSSVVPSQAMKVTITTSIPTN</sequence>
<evidence type="ECO:0000313" key="4">
    <source>
        <dbReference type="Proteomes" id="UP000002605"/>
    </source>
</evidence>
<evidence type="ECO:0000313" key="2">
    <source>
        <dbReference type="CGD" id="CAL0000161080"/>
    </source>
</evidence>
<dbReference type="EMBL" id="FM992691">
    <property type="protein sequence ID" value="CAX42477.1"/>
    <property type="molecule type" value="Genomic_DNA"/>
</dbReference>
<dbReference type="HOGENOM" id="CLU_083354_1_0_1"/>
<protein>
    <submittedName>
        <fullName evidence="3">Uncharacterized protein</fullName>
    </submittedName>
</protein>
<organism evidence="3 4">
    <name type="scientific">Candida dubliniensis (strain CD36 / ATCC MYA-646 / CBS 7987 / NCPF 3949 / NRRL Y-17841)</name>
    <name type="common">Yeast</name>
    <dbReference type="NCBI Taxonomy" id="573826"/>
    <lineage>
        <taxon>Eukaryota</taxon>
        <taxon>Fungi</taxon>
        <taxon>Dikarya</taxon>
        <taxon>Ascomycota</taxon>
        <taxon>Saccharomycotina</taxon>
        <taxon>Pichiomycetes</taxon>
        <taxon>Debaryomycetaceae</taxon>
        <taxon>Candida/Lodderomyces clade</taxon>
        <taxon>Candida</taxon>
    </lineage>
</organism>
<keyword evidence="4" id="KW-1185">Reference proteome</keyword>
<evidence type="ECO:0000313" key="3">
    <source>
        <dbReference type="EMBL" id="CAX42477.1"/>
    </source>
</evidence>
<feature type="transmembrane region" description="Helical" evidence="1">
    <location>
        <begin position="7"/>
        <end position="28"/>
    </location>
</feature>
<dbReference type="Proteomes" id="UP000002605">
    <property type="component" value="Chromosome 4"/>
</dbReference>
<name>B9WF21_CANDC</name>
<gene>
    <name evidence="2" type="ordered locus">Cd36_46110</name>
    <name evidence="3" type="ORF">CD36_46110</name>
</gene>
<dbReference type="RefSeq" id="XP_002420254.1">
    <property type="nucleotide sequence ID" value="XM_002420209.1"/>
</dbReference>
<dbReference type="KEGG" id="cdu:CD36_46110"/>
<reference evidence="3 4" key="1">
    <citation type="journal article" date="2009" name="Genome Res.">
        <title>Comparative genomics of the fungal pathogens Candida dubliniensis and Candida albicans.</title>
        <authorList>
            <person name="Jackson A.P."/>
            <person name="Gamble J.A."/>
            <person name="Yeomans T."/>
            <person name="Moran G.P."/>
            <person name="Saunders D."/>
            <person name="Harris D."/>
            <person name="Aslett M."/>
            <person name="Barrell J.F."/>
            <person name="Butler G."/>
            <person name="Citiulo F."/>
            <person name="Coleman D.C."/>
            <person name="de Groot P.W.J."/>
            <person name="Goodwin T.J."/>
            <person name="Quail M.A."/>
            <person name="McQuillan J."/>
            <person name="Munro C.A."/>
            <person name="Pain A."/>
            <person name="Poulter R.T."/>
            <person name="Rajandream M.A."/>
            <person name="Renauld H."/>
            <person name="Spiering M.J."/>
            <person name="Tivey A."/>
            <person name="Gow N.A.R."/>
            <person name="Barrell B."/>
            <person name="Sullivan D.J."/>
            <person name="Berriman M."/>
        </authorList>
    </citation>
    <scope>NUCLEOTIDE SEQUENCE [LARGE SCALE GENOMIC DNA]</scope>
    <source>
        <strain evidence="4">CD36 / ATCC MYA-646 / CBS 7987 / NCPF 3949 / NRRL Y-17841</strain>
    </source>
</reference>
<keyword evidence="1" id="KW-1133">Transmembrane helix</keyword>